<evidence type="ECO:0000259" key="6">
    <source>
        <dbReference type="Pfam" id="PF13193"/>
    </source>
</evidence>
<dbReference type="GeneID" id="63794267"/>
<dbReference type="PANTHER" id="PTHR43859:SF4">
    <property type="entry name" value="BUTANOATE--COA LIGASE AAE1-RELATED"/>
    <property type="match status" value="1"/>
</dbReference>
<keyword evidence="4" id="KW-0443">Lipid metabolism</keyword>
<protein>
    <recommendedName>
        <fullName evidence="9">AMP-dependent synthetase/ligase domain-containing protein</fullName>
    </recommendedName>
</protein>
<dbReference type="SUPFAM" id="SSF56801">
    <property type="entry name" value="Acetyl-CoA synthetase-like"/>
    <property type="match status" value="1"/>
</dbReference>
<dbReference type="RefSeq" id="XP_040733555.1">
    <property type="nucleotide sequence ID" value="XM_040877485.1"/>
</dbReference>
<dbReference type="FunFam" id="3.30.300.30:FF:000008">
    <property type="entry name" value="2,3-dihydroxybenzoate-AMP ligase"/>
    <property type="match status" value="1"/>
</dbReference>
<evidence type="ECO:0000313" key="7">
    <source>
        <dbReference type="EMBL" id="RAO69039.1"/>
    </source>
</evidence>
<evidence type="ECO:0000256" key="1">
    <source>
        <dbReference type="ARBA" id="ARBA00006432"/>
    </source>
</evidence>
<organism evidence="7 8">
    <name type="scientific">Talaromyces amestolkiae</name>
    <dbReference type="NCBI Taxonomy" id="1196081"/>
    <lineage>
        <taxon>Eukaryota</taxon>
        <taxon>Fungi</taxon>
        <taxon>Dikarya</taxon>
        <taxon>Ascomycota</taxon>
        <taxon>Pezizomycotina</taxon>
        <taxon>Eurotiomycetes</taxon>
        <taxon>Eurotiomycetidae</taxon>
        <taxon>Eurotiales</taxon>
        <taxon>Trichocomaceae</taxon>
        <taxon>Talaromyces</taxon>
        <taxon>Talaromyces sect. Talaromyces</taxon>
    </lineage>
</organism>
<keyword evidence="8" id="KW-1185">Reference proteome</keyword>
<dbReference type="InterPro" id="IPR000873">
    <property type="entry name" value="AMP-dep_synth/lig_dom"/>
</dbReference>
<dbReference type="Gene3D" id="3.40.50.12780">
    <property type="entry name" value="N-terminal domain of ligase-like"/>
    <property type="match status" value="1"/>
</dbReference>
<dbReference type="EMBL" id="MIKG01000008">
    <property type="protein sequence ID" value="RAO69039.1"/>
    <property type="molecule type" value="Genomic_DNA"/>
</dbReference>
<dbReference type="OrthoDB" id="1882297at2759"/>
<accession>A0A364KZR8</accession>
<comment type="caution">
    <text evidence="7">The sequence shown here is derived from an EMBL/GenBank/DDBJ whole genome shotgun (WGS) entry which is preliminary data.</text>
</comment>
<evidence type="ECO:0000259" key="5">
    <source>
        <dbReference type="Pfam" id="PF00501"/>
    </source>
</evidence>
<gene>
    <name evidence="7" type="ORF">BHQ10_005051</name>
</gene>
<reference evidence="7 8" key="1">
    <citation type="journal article" date="2017" name="Biotechnol. Biofuels">
        <title>Differential beta-glucosidase expression as a function of carbon source availability in Talaromyces amestolkiae: a genomic and proteomic approach.</title>
        <authorList>
            <person name="de Eugenio L.I."/>
            <person name="Mendez-Liter J.A."/>
            <person name="Nieto-Dominguez M."/>
            <person name="Alonso L."/>
            <person name="Gil-Munoz J."/>
            <person name="Barriuso J."/>
            <person name="Prieto A."/>
            <person name="Martinez M.J."/>
        </authorList>
    </citation>
    <scope>NUCLEOTIDE SEQUENCE [LARGE SCALE GENOMIC DNA]</scope>
    <source>
        <strain evidence="7 8">CIB</strain>
    </source>
</reference>
<evidence type="ECO:0000256" key="2">
    <source>
        <dbReference type="ARBA" id="ARBA00022598"/>
    </source>
</evidence>
<dbReference type="PANTHER" id="PTHR43859">
    <property type="entry name" value="ACYL-ACTIVATING ENZYME"/>
    <property type="match status" value="1"/>
</dbReference>
<dbReference type="PROSITE" id="PS00455">
    <property type="entry name" value="AMP_BINDING"/>
    <property type="match status" value="1"/>
</dbReference>
<dbReference type="Gene3D" id="3.30.300.30">
    <property type="match status" value="1"/>
</dbReference>
<comment type="similarity">
    <text evidence="1">Belongs to the ATP-dependent AMP-binding enzyme family.</text>
</comment>
<evidence type="ECO:0008006" key="9">
    <source>
        <dbReference type="Google" id="ProtNLM"/>
    </source>
</evidence>
<feature type="domain" description="AMP-dependent synthetase/ligase" evidence="5">
    <location>
        <begin position="20"/>
        <end position="406"/>
    </location>
</feature>
<feature type="domain" description="AMP-binding enzyme C-terminal" evidence="6">
    <location>
        <begin position="457"/>
        <end position="533"/>
    </location>
</feature>
<dbReference type="InterPro" id="IPR042099">
    <property type="entry name" value="ANL_N_sf"/>
</dbReference>
<dbReference type="STRING" id="1196081.A0A364KZR8"/>
<proteinExistence type="inferred from homology"/>
<dbReference type="GO" id="GO:0006631">
    <property type="term" value="P:fatty acid metabolic process"/>
    <property type="evidence" value="ECO:0007669"/>
    <property type="project" value="UniProtKB-KW"/>
</dbReference>
<dbReference type="InterPro" id="IPR020845">
    <property type="entry name" value="AMP-binding_CS"/>
</dbReference>
<dbReference type="Pfam" id="PF13193">
    <property type="entry name" value="AMP-binding_C"/>
    <property type="match status" value="1"/>
</dbReference>
<dbReference type="Pfam" id="PF00501">
    <property type="entry name" value="AMP-binding"/>
    <property type="match status" value="1"/>
</dbReference>
<dbReference type="InterPro" id="IPR045851">
    <property type="entry name" value="AMP-bd_C_sf"/>
</dbReference>
<evidence type="ECO:0000313" key="8">
    <source>
        <dbReference type="Proteomes" id="UP000249363"/>
    </source>
</evidence>
<dbReference type="AlphaFoldDB" id="A0A364KZR8"/>
<keyword evidence="3" id="KW-0276">Fatty acid metabolism</keyword>
<evidence type="ECO:0000256" key="3">
    <source>
        <dbReference type="ARBA" id="ARBA00022832"/>
    </source>
</evidence>
<sequence>MELSSCVNIHTLSPTHFLPRAAAIEPEATAIHHISSSKNVIRRSYKDFARRASGLAYFLRRGGFQRVGILATNTPAFLESIFGIAGAGAVNVAINYRLQPDDIKYIFEHAEVDMIIVDHEFAHILNDFRLAHPQVPLLVDSDTDGISGPFDMAISEGQAIDLRNGDMGWSGLETQVPQEHAMLAISYTSGTTSRPKGVVYTHRSIYLAALSNVIESGLYSDDRRCKYLWILPMFHAMGWTFPWAVTAVRGTHYCLRKVDYPQIWSLLIHEHLTHFCAAPTVNRLLCHTKEARRLPDPVSVTVAASPPSAALFEQMTALNLKPVHAYGLTETHGPITRTYYMPQWDKLQANVRYQMMARQGHGVVAGLPVRVIKPWLPEGELVDVQRNGQEIGEVVFQGNLCAHSYYKDKEATRKLFAGGWMHSGDLAVWHPDSAIQILDRAKDIIISGGENISSVAVENLLLDHPDIIEASVVGVADEKWGETPKAYITVVPGSKVTPADVISWARNKSKISKFMMPREVEIISELPKTSTGKIKKKVLREAARKASRKSSKL</sequence>
<evidence type="ECO:0000256" key="4">
    <source>
        <dbReference type="ARBA" id="ARBA00023098"/>
    </source>
</evidence>
<dbReference type="Proteomes" id="UP000249363">
    <property type="component" value="Unassembled WGS sequence"/>
</dbReference>
<dbReference type="GO" id="GO:0016874">
    <property type="term" value="F:ligase activity"/>
    <property type="evidence" value="ECO:0007669"/>
    <property type="project" value="UniProtKB-KW"/>
</dbReference>
<name>A0A364KZR8_TALAM</name>
<dbReference type="InterPro" id="IPR025110">
    <property type="entry name" value="AMP-bd_C"/>
</dbReference>
<keyword evidence="2" id="KW-0436">Ligase</keyword>